<dbReference type="EMBL" id="CP102381">
    <property type="protein sequence ID" value="WEJ63736.1"/>
    <property type="molecule type" value="Genomic_DNA"/>
</dbReference>
<proteinExistence type="predicted"/>
<organism evidence="1 2">
    <name type="scientific">Thiomicrorhabdus lithotrophica</name>
    <dbReference type="NCBI Taxonomy" id="2949997"/>
    <lineage>
        <taxon>Bacteria</taxon>
        <taxon>Pseudomonadati</taxon>
        <taxon>Pseudomonadota</taxon>
        <taxon>Gammaproteobacteria</taxon>
        <taxon>Thiotrichales</taxon>
        <taxon>Piscirickettsiaceae</taxon>
        <taxon>Thiomicrorhabdus</taxon>
    </lineage>
</organism>
<dbReference type="InterPro" id="IPR014710">
    <property type="entry name" value="RmlC-like_jellyroll"/>
</dbReference>
<dbReference type="InterPro" id="IPR047183">
    <property type="entry name" value="GDO-like"/>
</dbReference>
<accession>A0ABY8CGX3</accession>
<protein>
    <recommendedName>
        <fullName evidence="3">Gentisate 1,2-dioxygenase</fullName>
    </recommendedName>
</protein>
<dbReference type="PANTHER" id="PTHR41517">
    <property type="entry name" value="1,2-DIOXYGENASE PROTEIN-RELATED"/>
    <property type="match status" value="1"/>
</dbReference>
<dbReference type="PANTHER" id="PTHR41517:SF1">
    <property type="entry name" value="CUPIN"/>
    <property type="match status" value="1"/>
</dbReference>
<sequence length="309" mass="34718">MNRVNVEQIQETAQQQWEQQAEVKEYMSAVNPPMPKIDVIDYPSALHEGGETRIIPFDLSQQLETSYPATSPNLMASYLKISTGDTLKTDASVTSQMFYVIRGSGRTQMKHGTIEWKTGDLFTLPGVPDALHTATEDAAIYWVHDAPLLNYLGVAPTSERFHPVLYTKERLCSELRAVRKEAEGRNRTGFLLSNPHFPQTMTLTHTLWALYNVLPAGVVQKPHRHNSIALDFCVSAGPDTYTMIGKEIDENGDIINPIKAMWTPGSAFITPPGWWHSHHNDSNEDAIVLPIQDAGIIMNMQVLDFQYIR</sequence>
<evidence type="ECO:0000313" key="2">
    <source>
        <dbReference type="Proteomes" id="UP001222275"/>
    </source>
</evidence>
<name>A0ABY8CGX3_9GAMM</name>
<gene>
    <name evidence="1" type="ORF">NR989_05665</name>
</gene>
<dbReference type="CDD" id="cd02216">
    <property type="entry name" value="cupin_GDO-like_N"/>
    <property type="match status" value="1"/>
</dbReference>
<dbReference type="RefSeq" id="WP_275595992.1">
    <property type="nucleotide sequence ID" value="NZ_CP102381.1"/>
</dbReference>
<evidence type="ECO:0000313" key="1">
    <source>
        <dbReference type="EMBL" id="WEJ63736.1"/>
    </source>
</evidence>
<evidence type="ECO:0008006" key="3">
    <source>
        <dbReference type="Google" id="ProtNLM"/>
    </source>
</evidence>
<dbReference type="SUPFAM" id="SSF51182">
    <property type="entry name" value="RmlC-like cupins"/>
    <property type="match status" value="1"/>
</dbReference>
<reference evidence="1 2" key="1">
    <citation type="submission" date="2022-06" db="EMBL/GenBank/DDBJ databases">
        <title>Thiomicrohabdus sp. nov, an obligately chemolithoautotrophic, sulfur-oxidizing bacterium isolated from beach of Guanyin Mountain. Amoy.</title>
        <authorList>
            <person name="Zhu H."/>
        </authorList>
    </citation>
    <scope>NUCLEOTIDE SEQUENCE [LARGE SCALE GENOMIC DNA]</scope>
    <source>
        <strain evidence="1 2">XGS-01</strain>
    </source>
</reference>
<keyword evidence="2" id="KW-1185">Reference proteome</keyword>
<dbReference type="Proteomes" id="UP001222275">
    <property type="component" value="Chromosome"/>
</dbReference>
<dbReference type="Gene3D" id="2.60.120.10">
    <property type="entry name" value="Jelly Rolls"/>
    <property type="match status" value="2"/>
</dbReference>
<dbReference type="InterPro" id="IPR011051">
    <property type="entry name" value="RmlC_Cupin_sf"/>
</dbReference>